<name>A0A8T0RZA6_PANVG</name>
<dbReference type="Pfam" id="PF03470">
    <property type="entry name" value="zf-XS"/>
    <property type="match status" value="1"/>
</dbReference>
<evidence type="ECO:0008006" key="9">
    <source>
        <dbReference type="Google" id="ProtNLM"/>
    </source>
</evidence>
<dbReference type="Pfam" id="PF03469">
    <property type="entry name" value="XH"/>
    <property type="match status" value="1"/>
</dbReference>
<dbReference type="EMBL" id="CM029046">
    <property type="protein sequence ID" value="KAG2590365.1"/>
    <property type="molecule type" value="Genomic_DNA"/>
</dbReference>
<dbReference type="InterPro" id="IPR045177">
    <property type="entry name" value="FDM1-5/IDN2"/>
</dbReference>
<evidence type="ECO:0000259" key="6">
    <source>
        <dbReference type="Pfam" id="PF03470"/>
    </source>
</evidence>
<keyword evidence="8" id="KW-1185">Reference proteome</keyword>
<dbReference type="Gene3D" id="3.30.70.2890">
    <property type="entry name" value="XS domain"/>
    <property type="match status" value="1"/>
</dbReference>
<sequence length="638" mass="73119">MGHNMGEGSEFEEWEAKTYAGLISGDLKVKNGERYKCPFCSSGGKGYCSINGLLRHASIVAGASTNSGVKATHSALIKYLNNSYGTSSEPQSQQVAVEPRLPENRGKQYVWPWMGVLVNLPTKWEDGHRVGASAARLKEQLSRFCPLKVAALWNTRGHTGTAIMEFGKDWSGFENARAFGSYFVAEGHGKTDWKKKKNGYSGLFGWVAMDEDYIFQGPIGAHLRKSGDLKTINEFENERVQRADKLVSQLSSQVEVKDRHLNELEWEYNGIIESLDKMVRENEKLRLSHEKCISEKQQQARVRSLAIIERNKMLHLELDSKINELDLRTKRPYDLASSSNYDRRSTEQEKQMNAMESNHLKMAMLEQERAKENVLKRLEEQVREKKDIFNKIEKLKEQFYQKKTLEFQIQQTKGELGVMKHMPYGEGSELKNKMDELSKNLKEKEDELDVLSKELKEKEDELGKMQSHTNTLIVKDRESNAMLQEARSILEKGLKLSTSGRAHIGIKLVGQLDPKPFLNACLQRLSKGDAELRAGELCSEWQHQIKNSNWHPIKVVEVDGKEPERIIVDDANLQELKDEYGQEVYAAVTKALLEIDEYNGSGRYCKPVMWNFKADRRATLTEGVRFIIKQWQSHKRKR</sequence>
<evidence type="ECO:0000256" key="2">
    <source>
        <dbReference type="ARBA" id="ARBA00023158"/>
    </source>
</evidence>
<feature type="domain" description="Factor of DNA methylation 1-5/IDN2" evidence="5">
    <location>
        <begin position="507"/>
        <end position="637"/>
    </location>
</feature>
<dbReference type="AlphaFoldDB" id="A0A8T0RZA6"/>
<dbReference type="GO" id="GO:0080188">
    <property type="term" value="P:gene silencing by siRNA-directed DNA methylation"/>
    <property type="evidence" value="ECO:0007669"/>
    <property type="project" value="InterPro"/>
</dbReference>
<evidence type="ECO:0000313" key="8">
    <source>
        <dbReference type="Proteomes" id="UP000823388"/>
    </source>
</evidence>
<dbReference type="InterPro" id="IPR005379">
    <property type="entry name" value="FDM1-5/IDN2_XH"/>
</dbReference>
<feature type="coiled-coil region" evidence="3">
    <location>
        <begin position="361"/>
        <end position="398"/>
    </location>
</feature>
<evidence type="ECO:0000256" key="1">
    <source>
        <dbReference type="ARBA" id="ARBA00023054"/>
    </source>
</evidence>
<feature type="domain" description="XS" evidence="4">
    <location>
        <begin position="107"/>
        <end position="213"/>
    </location>
</feature>
<dbReference type="CDD" id="cd12266">
    <property type="entry name" value="RRM_like_XS"/>
    <property type="match status" value="1"/>
</dbReference>
<feature type="domain" description="Zinc finger-XS" evidence="6">
    <location>
        <begin position="37"/>
        <end position="76"/>
    </location>
</feature>
<keyword evidence="2" id="KW-0943">RNA-mediated gene silencing</keyword>
<dbReference type="PANTHER" id="PTHR21596:SF3">
    <property type="entry name" value="FACTOR OF DNA METHYLATION 1-RELATED"/>
    <property type="match status" value="1"/>
</dbReference>
<comment type="caution">
    <text evidence="7">The sequence shown here is derived from an EMBL/GenBank/DDBJ whole genome shotgun (WGS) entry which is preliminary data.</text>
</comment>
<evidence type="ECO:0000259" key="4">
    <source>
        <dbReference type="Pfam" id="PF03468"/>
    </source>
</evidence>
<dbReference type="OrthoDB" id="783821at2759"/>
<evidence type="ECO:0000259" key="5">
    <source>
        <dbReference type="Pfam" id="PF03469"/>
    </source>
</evidence>
<proteinExistence type="predicted"/>
<evidence type="ECO:0000313" key="7">
    <source>
        <dbReference type="EMBL" id="KAG2590365.1"/>
    </source>
</evidence>
<feature type="coiled-coil region" evidence="3">
    <location>
        <begin position="427"/>
        <end position="468"/>
    </location>
</feature>
<dbReference type="PANTHER" id="PTHR21596">
    <property type="entry name" value="RIBONUCLEASE P SUBUNIT P38"/>
    <property type="match status" value="1"/>
</dbReference>
<dbReference type="InterPro" id="IPR038588">
    <property type="entry name" value="XS_domain_sf"/>
</dbReference>
<gene>
    <name evidence="7" type="ORF">PVAP13_5NG273120</name>
</gene>
<protein>
    <recommendedName>
        <fullName evidence="9">XH/XS domain-containing protein</fullName>
    </recommendedName>
</protein>
<dbReference type="InterPro" id="IPR005380">
    <property type="entry name" value="XS_domain"/>
</dbReference>
<dbReference type="Pfam" id="PF03468">
    <property type="entry name" value="XS"/>
    <property type="match status" value="1"/>
</dbReference>
<accession>A0A8T0RZA6</accession>
<evidence type="ECO:0000256" key="3">
    <source>
        <dbReference type="SAM" id="Coils"/>
    </source>
</evidence>
<reference evidence="7" key="1">
    <citation type="submission" date="2020-05" db="EMBL/GenBank/DDBJ databases">
        <title>WGS assembly of Panicum virgatum.</title>
        <authorList>
            <person name="Lovell J.T."/>
            <person name="Jenkins J."/>
            <person name="Shu S."/>
            <person name="Juenger T.E."/>
            <person name="Schmutz J."/>
        </authorList>
    </citation>
    <scope>NUCLEOTIDE SEQUENCE</scope>
    <source>
        <strain evidence="7">AP13</strain>
    </source>
</reference>
<dbReference type="Proteomes" id="UP000823388">
    <property type="component" value="Chromosome 5N"/>
</dbReference>
<keyword evidence="1 3" id="KW-0175">Coiled coil</keyword>
<dbReference type="InterPro" id="IPR005381">
    <property type="entry name" value="Znf-XS_domain"/>
</dbReference>
<organism evidence="7 8">
    <name type="scientific">Panicum virgatum</name>
    <name type="common">Blackwell switchgrass</name>
    <dbReference type="NCBI Taxonomy" id="38727"/>
    <lineage>
        <taxon>Eukaryota</taxon>
        <taxon>Viridiplantae</taxon>
        <taxon>Streptophyta</taxon>
        <taxon>Embryophyta</taxon>
        <taxon>Tracheophyta</taxon>
        <taxon>Spermatophyta</taxon>
        <taxon>Magnoliopsida</taxon>
        <taxon>Liliopsida</taxon>
        <taxon>Poales</taxon>
        <taxon>Poaceae</taxon>
        <taxon>PACMAD clade</taxon>
        <taxon>Panicoideae</taxon>
        <taxon>Panicodae</taxon>
        <taxon>Paniceae</taxon>
        <taxon>Panicinae</taxon>
        <taxon>Panicum</taxon>
        <taxon>Panicum sect. Hiantes</taxon>
    </lineage>
</organism>